<feature type="compositionally biased region" description="Pro residues" evidence="2">
    <location>
        <begin position="48"/>
        <end position="70"/>
    </location>
</feature>
<protein>
    <submittedName>
        <fullName evidence="5">LCP family protein</fullName>
    </submittedName>
</protein>
<keyword evidence="3" id="KW-0472">Membrane</keyword>
<name>A0ABU7MUH9_9ACTN</name>
<proteinExistence type="inferred from homology"/>
<dbReference type="RefSeq" id="WP_330505360.1">
    <property type="nucleotide sequence ID" value="NZ_JAZDUE010000009.1"/>
</dbReference>
<accession>A0ABU7MUH9</accession>
<dbReference type="Proteomes" id="UP001335729">
    <property type="component" value="Unassembled WGS sequence"/>
</dbReference>
<evidence type="ECO:0000256" key="2">
    <source>
        <dbReference type="SAM" id="MobiDB-lite"/>
    </source>
</evidence>
<evidence type="ECO:0000313" key="5">
    <source>
        <dbReference type="EMBL" id="MEE4023984.1"/>
    </source>
</evidence>
<dbReference type="Gene3D" id="3.40.630.190">
    <property type="entry name" value="LCP protein"/>
    <property type="match status" value="1"/>
</dbReference>
<dbReference type="NCBIfam" id="TIGR00350">
    <property type="entry name" value="lytR_cpsA_psr"/>
    <property type="match status" value="1"/>
</dbReference>
<keyword evidence="6" id="KW-1185">Reference proteome</keyword>
<keyword evidence="3" id="KW-0812">Transmembrane</keyword>
<feature type="domain" description="Cell envelope-related transcriptional attenuator" evidence="4">
    <location>
        <begin position="251"/>
        <end position="393"/>
    </location>
</feature>
<feature type="transmembrane region" description="Helical" evidence="3">
    <location>
        <begin position="176"/>
        <end position="198"/>
    </location>
</feature>
<evidence type="ECO:0000256" key="3">
    <source>
        <dbReference type="SAM" id="Phobius"/>
    </source>
</evidence>
<organism evidence="5 6">
    <name type="scientific">Gordonia prachuapensis</name>
    <dbReference type="NCBI Taxonomy" id="3115651"/>
    <lineage>
        <taxon>Bacteria</taxon>
        <taxon>Bacillati</taxon>
        <taxon>Actinomycetota</taxon>
        <taxon>Actinomycetes</taxon>
        <taxon>Mycobacteriales</taxon>
        <taxon>Gordoniaceae</taxon>
        <taxon>Gordonia</taxon>
    </lineage>
</organism>
<dbReference type="EMBL" id="JAZDUE010000009">
    <property type="protein sequence ID" value="MEE4023984.1"/>
    <property type="molecule type" value="Genomic_DNA"/>
</dbReference>
<evidence type="ECO:0000259" key="4">
    <source>
        <dbReference type="Pfam" id="PF03816"/>
    </source>
</evidence>
<comment type="caution">
    <text evidence="5">The sequence shown here is derived from an EMBL/GenBank/DDBJ whole genome shotgun (WGS) entry which is preliminary data.</text>
</comment>
<dbReference type="PANTHER" id="PTHR33392">
    <property type="entry name" value="POLYISOPRENYL-TEICHOIC ACID--PEPTIDOGLYCAN TEICHOIC ACID TRANSFERASE TAGU"/>
    <property type="match status" value="1"/>
</dbReference>
<comment type="similarity">
    <text evidence="1">Belongs to the LytR/CpsA/Psr (LCP) family.</text>
</comment>
<dbReference type="PANTHER" id="PTHR33392:SF6">
    <property type="entry name" value="POLYISOPRENYL-TEICHOIC ACID--PEPTIDOGLYCAN TEICHOIC ACID TRANSFERASE TAGU"/>
    <property type="match status" value="1"/>
</dbReference>
<keyword evidence="3" id="KW-1133">Transmembrane helix</keyword>
<dbReference type="InterPro" id="IPR004474">
    <property type="entry name" value="LytR_CpsA_psr"/>
</dbReference>
<reference evidence="5 6" key="1">
    <citation type="submission" date="2024-01" db="EMBL/GenBank/DDBJ databases">
        <title>Draft genome sequence of Gordonia sp. PKS22-38.</title>
        <authorList>
            <person name="Suphannarot A."/>
            <person name="Mingma R."/>
        </authorList>
    </citation>
    <scope>NUCLEOTIDE SEQUENCE [LARGE SCALE GENOMIC DNA]</scope>
    <source>
        <strain evidence="5 6">PKS22-38</strain>
    </source>
</reference>
<sequence>MNEPEPPMMRRRDVPPGPAPRGGDPARRGTPPRRMPPPNPEPGRTHRVPPPHSPPQRSPAPPPPPHPPQHPNARPQGAQAPGPTAHLRERQAGDGRYRPPLAWSDSSEPGRAGRGYAPTQKPEPIPAAERTRRPVPDRAGSSPRSSSGAPPRRPGSRSGRPVGTPKPRRRRRRIRVGRLLLVALLLLVVASVGLVFYYDGKLHRTDALAAYAGRPVDTPGTNWLIVGTDSRADLSDAERAELSTGDSDGSRTDTIMMVYKPPSGDAMLISVPRDLYVPVPGQGSHKINAAFNFGGPQLLVQTLEQLSGVRIDHYAEIGFGGFDQVVDAVGGVEICLDQPLNDPLAGLNLPAGCQELNGQQALGLVRTRAFPNADLERIENQRKFLSALMAKATSPAVLLNPFALVPFVNSAVDAVTVDEGDHLWNLAGLAWSLRGDPITTTVPTGGNEYTSDGSSLAVSDTTEQFFTYVRKGAPVPEDLLSEQGGVVGG</sequence>
<feature type="compositionally biased region" description="Low complexity" evidence="2">
    <location>
        <begin position="138"/>
        <end position="161"/>
    </location>
</feature>
<feature type="region of interest" description="Disordered" evidence="2">
    <location>
        <begin position="1"/>
        <end position="170"/>
    </location>
</feature>
<feature type="compositionally biased region" description="Basic and acidic residues" evidence="2">
    <location>
        <begin position="86"/>
        <end position="97"/>
    </location>
</feature>
<evidence type="ECO:0000256" key="1">
    <source>
        <dbReference type="ARBA" id="ARBA00006068"/>
    </source>
</evidence>
<dbReference type="Pfam" id="PF03816">
    <property type="entry name" value="LytR_cpsA_psr"/>
    <property type="match status" value="1"/>
</dbReference>
<evidence type="ECO:0000313" key="6">
    <source>
        <dbReference type="Proteomes" id="UP001335729"/>
    </source>
</evidence>
<gene>
    <name evidence="5" type="ORF">V1Y59_12930</name>
</gene>
<dbReference type="InterPro" id="IPR050922">
    <property type="entry name" value="LytR/CpsA/Psr_CW_biosynth"/>
</dbReference>